<dbReference type="EMBL" id="KZ995755">
    <property type="protein sequence ID" value="RKO90040.1"/>
    <property type="molecule type" value="Genomic_DNA"/>
</dbReference>
<keyword evidence="3" id="KW-1185">Reference proteome</keyword>
<name>A0A4P9WG87_9FUNG</name>
<organism evidence="2 3">
    <name type="scientific">Blyttiomyces helicus</name>
    <dbReference type="NCBI Taxonomy" id="388810"/>
    <lineage>
        <taxon>Eukaryota</taxon>
        <taxon>Fungi</taxon>
        <taxon>Fungi incertae sedis</taxon>
        <taxon>Chytridiomycota</taxon>
        <taxon>Chytridiomycota incertae sedis</taxon>
        <taxon>Chytridiomycetes</taxon>
        <taxon>Chytridiomycetes incertae sedis</taxon>
        <taxon>Blyttiomyces</taxon>
    </lineage>
</organism>
<dbReference type="Proteomes" id="UP000269721">
    <property type="component" value="Unassembled WGS sequence"/>
</dbReference>
<sequence length="846" mass="90447">MPISGLPIQAAIDVFGHHGVGRFKRTSLLTKIRSLYELTVFFLSSKFPYLTENDVTHLFHVQEVCLRTYRMQKCISTKSAVKERSSLPDLFMRSDETTTCNPGSGDYHLLLHYAPPADSKGLQHCGRKRFVATCQTSPFRPPLNWVDHRIVSGGGAREQRRPARHVAYPGFTRGAAQRDGPHRAPLPKFPVPVCLRISHMVADPMDSKNSIGLLPQVRPLLPPVGISEGSCDPGLTDTLDAPKKTQVKTDLLAFHAPRTVRVGDSRLGACWRALSLAGLVFAAWAVLDDGVVLRSWDIESGPLEATVIPAPPSNPPPYCVPPAPLPCAYLDPTQMPGAATPPLLVTTRLAVSRTAPPVPGCDPQIPLAQECRVGGVDGDVVSYFVAGIERMSLVIQHSARFGGASNPLFTSVAIPAGSKSLMDPSGALIPNAISGGPENEDVIPISSILRAAGITLDNLSTPLDGVNQSMRFAGVAVLVDIEYTARALPAHHPRTTQLATFNESTSEYTVHDHYGLSITFSRTGAVTRATPARVLIALAAVGVAVQCAFRVVFSVVVWCLPGRRSNYELIYGASSTSTTKRAPEAQEVTLSNLSPDWAPKPCSRPNPCACAACRQTLDSFPYAHSASNNPSMATVVPPAKHHAQNNHIDTVIDVRTLRNPAPSGTLPFPTPFPSVSTTMELRPAAPAGGPPTPFPSPQQHPTDAGWWRSGRAVVDPSAPRPSVLTLREEEAAAVGLREGWQGRASVGAAAARPSVGPKNEGKVPPNLAPLHVQIRYPISPVLVSPPSPFRRLPPSQQNMNPLSLLPLALLALGSAGALDTRGAPPSEVTLDSVDPQLFTETTYNIL</sequence>
<reference evidence="3" key="1">
    <citation type="journal article" date="2018" name="Nat. Microbiol.">
        <title>Leveraging single-cell genomics to expand the fungal tree of life.</title>
        <authorList>
            <person name="Ahrendt S.R."/>
            <person name="Quandt C.A."/>
            <person name="Ciobanu D."/>
            <person name="Clum A."/>
            <person name="Salamov A."/>
            <person name="Andreopoulos B."/>
            <person name="Cheng J.F."/>
            <person name="Woyke T."/>
            <person name="Pelin A."/>
            <person name="Henrissat B."/>
            <person name="Reynolds N.K."/>
            <person name="Benny G.L."/>
            <person name="Smith M.E."/>
            <person name="James T.Y."/>
            <person name="Grigoriev I.V."/>
        </authorList>
    </citation>
    <scope>NUCLEOTIDE SEQUENCE [LARGE SCALE GENOMIC DNA]</scope>
</reference>
<proteinExistence type="predicted"/>
<evidence type="ECO:0000313" key="3">
    <source>
        <dbReference type="Proteomes" id="UP000269721"/>
    </source>
</evidence>
<evidence type="ECO:0000313" key="2">
    <source>
        <dbReference type="EMBL" id="RKO90040.1"/>
    </source>
</evidence>
<dbReference type="AlphaFoldDB" id="A0A4P9WG87"/>
<accession>A0A4P9WG87</accession>
<feature type="compositionally biased region" description="Pro residues" evidence="1">
    <location>
        <begin position="688"/>
        <end position="698"/>
    </location>
</feature>
<feature type="region of interest" description="Disordered" evidence="1">
    <location>
        <begin position="680"/>
        <end position="706"/>
    </location>
</feature>
<protein>
    <submittedName>
        <fullName evidence="2">Uncharacterized protein</fullName>
    </submittedName>
</protein>
<gene>
    <name evidence="2" type="ORF">BDK51DRAFT_44563</name>
</gene>
<evidence type="ECO:0000256" key="1">
    <source>
        <dbReference type="SAM" id="MobiDB-lite"/>
    </source>
</evidence>